<evidence type="ECO:0000256" key="2">
    <source>
        <dbReference type="ARBA" id="ARBA00022771"/>
    </source>
</evidence>
<keyword evidence="2 4" id="KW-0863">Zinc-finger</keyword>
<feature type="region of interest" description="Disordered" evidence="5">
    <location>
        <begin position="94"/>
        <end position="119"/>
    </location>
</feature>
<dbReference type="EMBL" id="JAUPFM010000022">
    <property type="protein sequence ID" value="KAK2815602.1"/>
    <property type="molecule type" value="Genomic_DNA"/>
</dbReference>
<keyword evidence="3 4" id="KW-0862">Zinc</keyword>
<dbReference type="AlphaFoldDB" id="A0AA88IKA9"/>
<dbReference type="GO" id="GO:0008270">
    <property type="term" value="F:zinc ion binding"/>
    <property type="evidence" value="ECO:0007669"/>
    <property type="project" value="UniProtKB-KW"/>
</dbReference>
<gene>
    <name evidence="7" type="ORF">Q5P01_026069</name>
</gene>
<feature type="compositionally biased region" description="Basic and acidic residues" evidence="5">
    <location>
        <begin position="258"/>
        <end position="267"/>
    </location>
</feature>
<evidence type="ECO:0000256" key="5">
    <source>
        <dbReference type="SAM" id="MobiDB-lite"/>
    </source>
</evidence>
<evidence type="ECO:0000256" key="4">
    <source>
        <dbReference type="PROSITE-ProRule" id="PRU00723"/>
    </source>
</evidence>
<feature type="compositionally biased region" description="Polar residues" evidence="5">
    <location>
        <begin position="366"/>
        <end position="390"/>
    </location>
</feature>
<accession>A0AA88IKA9</accession>
<feature type="region of interest" description="Disordered" evidence="5">
    <location>
        <begin position="317"/>
        <end position="427"/>
    </location>
</feature>
<dbReference type="InterPro" id="IPR036855">
    <property type="entry name" value="Znf_CCCH_sf"/>
</dbReference>
<dbReference type="Proteomes" id="UP001187415">
    <property type="component" value="Unassembled WGS sequence"/>
</dbReference>
<evidence type="ECO:0000313" key="7">
    <source>
        <dbReference type="EMBL" id="KAK2815602.1"/>
    </source>
</evidence>
<protein>
    <recommendedName>
        <fullName evidence="6">C3H1-type domain-containing protein</fullName>
    </recommendedName>
</protein>
<dbReference type="SUPFAM" id="SSF90229">
    <property type="entry name" value="CCCH zinc finger"/>
    <property type="match status" value="1"/>
</dbReference>
<comment type="caution">
    <text evidence="7">The sequence shown here is derived from an EMBL/GenBank/DDBJ whole genome shotgun (WGS) entry which is preliminary data.</text>
</comment>
<feature type="zinc finger region" description="C3H1-type" evidence="4">
    <location>
        <begin position="1"/>
        <end position="25"/>
    </location>
</feature>
<evidence type="ECO:0000259" key="6">
    <source>
        <dbReference type="PROSITE" id="PS50103"/>
    </source>
</evidence>
<reference evidence="7" key="1">
    <citation type="submission" date="2023-07" db="EMBL/GenBank/DDBJ databases">
        <title>Chromosome-level Genome Assembly of Striped Snakehead (Channa striata).</title>
        <authorList>
            <person name="Liu H."/>
        </authorList>
    </citation>
    <scope>NUCLEOTIDE SEQUENCE</scope>
    <source>
        <strain evidence="7">Gz</strain>
        <tissue evidence="7">Muscle</tissue>
    </source>
</reference>
<keyword evidence="8" id="KW-1185">Reference proteome</keyword>
<feature type="region of interest" description="Disordered" evidence="5">
    <location>
        <begin position="48"/>
        <end position="70"/>
    </location>
</feature>
<feature type="domain" description="C3H1-type" evidence="6">
    <location>
        <begin position="1"/>
        <end position="25"/>
    </location>
</feature>
<proteinExistence type="predicted"/>
<feature type="compositionally biased region" description="Low complexity" evidence="5">
    <location>
        <begin position="279"/>
        <end position="303"/>
    </location>
</feature>
<feature type="compositionally biased region" description="Basic and acidic residues" evidence="5">
    <location>
        <begin position="344"/>
        <end position="365"/>
    </location>
</feature>
<evidence type="ECO:0000256" key="3">
    <source>
        <dbReference type="ARBA" id="ARBA00022833"/>
    </source>
</evidence>
<dbReference type="PROSITE" id="PS50103">
    <property type="entry name" value="ZF_C3H1"/>
    <property type="match status" value="1"/>
</dbReference>
<sequence length="427" mass="46967">MIALVVEGRGKCSQGLNCRFSHEPLNELTNQLLDEALKRDSQCYELALPPQQESPGERETEMTPDVVMQPVRPSFYNSEETDAEQKALLCQTEEQSDDLKEAVPPCPPPHSSLSAESDNQEPVCYSVEAVLGRSLFKPFPSFSTTPQSQESTCLSVEKSSGCSPDSANQSDAPYSVVAVLRSYKSAESSTFGPTLTRPAAKTVSFNPKSDCAEATDSLLSSDTQNGKVVCSGSSRTEDSKDQGKLFKSLPSHKIYHRSTLESRDLKKPAPCGSRPHRFTTQAQQQQQSSTLSHRSSAAAAPPTSSVLKTLFLRLSPYQQDGQQQDRVQRTVPPEVKKNQSSVETIKDKQTSKREGRQKKKLEAQDSHTQTQKSIQNTQFPLEATGGSNLCSPVRTEPQLRNFGTHNSPFKAVMPPVQHRTPPRKENG</sequence>
<name>A0AA88IKA9_CHASR</name>
<keyword evidence="1 4" id="KW-0479">Metal-binding</keyword>
<feature type="compositionally biased region" description="Basic and acidic residues" evidence="5">
    <location>
        <begin position="235"/>
        <end position="244"/>
    </location>
</feature>
<organism evidence="7 8">
    <name type="scientific">Channa striata</name>
    <name type="common">Snakehead murrel</name>
    <name type="synonym">Ophicephalus striatus</name>
    <dbReference type="NCBI Taxonomy" id="64152"/>
    <lineage>
        <taxon>Eukaryota</taxon>
        <taxon>Metazoa</taxon>
        <taxon>Chordata</taxon>
        <taxon>Craniata</taxon>
        <taxon>Vertebrata</taxon>
        <taxon>Euteleostomi</taxon>
        <taxon>Actinopterygii</taxon>
        <taxon>Neopterygii</taxon>
        <taxon>Teleostei</taxon>
        <taxon>Neoteleostei</taxon>
        <taxon>Acanthomorphata</taxon>
        <taxon>Anabantaria</taxon>
        <taxon>Anabantiformes</taxon>
        <taxon>Channoidei</taxon>
        <taxon>Channidae</taxon>
        <taxon>Channa</taxon>
    </lineage>
</organism>
<feature type="region of interest" description="Disordered" evidence="5">
    <location>
        <begin position="223"/>
        <end position="303"/>
    </location>
</feature>
<evidence type="ECO:0000256" key="1">
    <source>
        <dbReference type="ARBA" id="ARBA00022723"/>
    </source>
</evidence>
<evidence type="ECO:0000313" key="8">
    <source>
        <dbReference type="Proteomes" id="UP001187415"/>
    </source>
</evidence>
<feature type="compositionally biased region" description="Polar residues" evidence="5">
    <location>
        <begin position="223"/>
        <end position="234"/>
    </location>
</feature>
<dbReference type="InterPro" id="IPR000571">
    <property type="entry name" value="Znf_CCCH"/>
</dbReference>